<dbReference type="Proteomes" id="UP000504636">
    <property type="component" value="Unplaced"/>
</dbReference>
<reference evidence="1 3" key="1">
    <citation type="journal article" date="2020" name="Stud. Mycol.">
        <title>101 Dothideomycetes genomes: a test case for predicting lifestyles and emergence of pathogens.</title>
        <authorList>
            <person name="Haridas S."/>
            <person name="Albert R."/>
            <person name="Binder M."/>
            <person name="Bloem J."/>
            <person name="Labutti K."/>
            <person name="Salamov A."/>
            <person name="Andreopoulos B."/>
            <person name="Baker S."/>
            <person name="Barry K."/>
            <person name="Bills G."/>
            <person name="Bluhm B."/>
            <person name="Cannon C."/>
            <person name="Castanera R."/>
            <person name="Culley D."/>
            <person name="Daum C."/>
            <person name="Ezra D."/>
            <person name="Gonzalez J."/>
            <person name="Henrissat B."/>
            <person name="Kuo A."/>
            <person name="Liang C."/>
            <person name="Lipzen A."/>
            <person name="Lutzoni F."/>
            <person name="Magnuson J."/>
            <person name="Mondo S."/>
            <person name="Nolan M."/>
            <person name="Ohm R."/>
            <person name="Pangilinan J."/>
            <person name="Park H.-J."/>
            <person name="Ramirez L."/>
            <person name="Alfaro M."/>
            <person name="Sun H."/>
            <person name="Tritt A."/>
            <person name="Yoshinaga Y."/>
            <person name="Zwiers L.-H."/>
            <person name="Turgeon B."/>
            <person name="Goodwin S."/>
            <person name="Spatafora J."/>
            <person name="Crous P."/>
            <person name="Grigoriev I."/>
        </authorList>
    </citation>
    <scope>NUCLEOTIDE SEQUENCE</scope>
    <source>
        <strain evidence="1 3">CBS 304.34</strain>
    </source>
</reference>
<reference evidence="3" key="2">
    <citation type="submission" date="2020-04" db="EMBL/GenBank/DDBJ databases">
        <authorList>
            <consortium name="NCBI Genome Project"/>
        </authorList>
    </citation>
    <scope>NUCLEOTIDE SEQUENCE</scope>
    <source>
        <strain evidence="3">CBS 304.34</strain>
    </source>
</reference>
<reference evidence="3" key="3">
    <citation type="submission" date="2025-04" db="UniProtKB">
        <authorList>
            <consortium name="RefSeq"/>
        </authorList>
    </citation>
    <scope>IDENTIFICATION</scope>
    <source>
        <strain evidence="3">CBS 304.34</strain>
    </source>
</reference>
<dbReference type="GeneID" id="54463191"/>
<sequence length="267" mass="30014">MASSNTSSPDYDESAASLIFEIFLAIRPQYAPFRLTLGTWENDIVPAEDNASQTVPYYHYEAEWTAEWTPPDLDLKILNTIFCHNQCDDVPVVLGPIISDLLGHNGSPEVLSLHMLPKSWLVTGGQPLLQADGLRRAHTVVKVGAIFYDITGGQFGVTKLRVPEEEYRREYVVSEYGDGASMTLEEAASLLLASDRPNRAYWNPLFLKLRGNLDTAFKAWMTERDLTKEQVVLDPVRRREVVELFRAATTTTRVEFNVEWYLGGLGG</sequence>
<evidence type="ECO:0000313" key="2">
    <source>
        <dbReference type="Proteomes" id="UP000504636"/>
    </source>
</evidence>
<evidence type="ECO:0000313" key="3">
    <source>
        <dbReference type="RefSeq" id="XP_033572871.1"/>
    </source>
</evidence>
<gene>
    <name evidence="1 3" type="ORF">BDZ99DRAFT_479929</name>
</gene>
<organism evidence="1">
    <name type="scientific">Mytilinidion resinicola</name>
    <dbReference type="NCBI Taxonomy" id="574789"/>
    <lineage>
        <taxon>Eukaryota</taxon>
        <taxon>Fungi</taxon>
        <taxon>Dikarya</taxon>
        <taxon>Ascomycota</taxon>
        <taxon>Pezizomycotina</taxon>
        <taxon>Dothideomycetes</taxon>
        <taxon>Pleosporomycetidae</taxon>
        <taxon>Mytilinidiales</taxon>
        <taxon>Mytilinidiaceae</taxon>
        <taxon>Mytilinidion</taxon>
    </lineage>
</organism>
<dbReference type="EMBL" id="MU003708">
    <property type="protein sequence ID" value="KAF2805907.1"/>
    <property type="molecule type" value="Genomic_DNA"/>
</dbReference>
<name>A0A6A6YDI2_9PEZI</name>
<protein>
    <submittedName>
        <fullName evidence="1 3">Uncharacterized protein</fullName>
    </submittedName>
</protein>
<evidence type="ECO:0000313" key="1">
    <source>
        <dbReference type="EMBL" id="KAF2805907.1"/>
    </source>
</evidence>
<dbReference type="AlphaFoldDB" id="A0A6A6YDI2"/>
<accession>A0A6A6YDI2</accession>
<dbReference type="OrthoDB" id="10355173at2759"/>
<keyword evidence="2" id="KW-1185">Reference proteome</keyword>
<proteinExistence type="predicted"/>
<dbReference type="RefSeq" id="XP_033572871.1">
    <property type="nucleotide sequence ID" value="XM_033722298.1"/>
</dbReference>